<dbReference type="InterPro" id="IPR030981">
    <property type="entry name" value="SDR_subfam_2"/>
</dbReference>
<accession>A0A1I3BTQ8</accession>
<organism evidence="3 4">
    <name type="scientific">Nocardioides psychrotolerans</name>
    <dbReference type="NCBI Taxonomy" id="1005945"/>
    <lineage>
        <taxon>Bacteria</taxon>
        <taxon>Bacillati</taxon>
        <taxon>Actinomycetota</taxon>
        <taxon>Actinomycetes</taxon>
        <taxon>Propionibacteriales</taxon>
        <taxon>Nocardioidaceae</taxon>
        <taxon>Nocardioides</taxon>
    </lineage>
</organism>
<evidence type="ECO:0000313" key="3">
    <source>
        <dbReference type="EMBL" id="SFH65613.1"/>
    </source>
</evidence>
<evidence type="ECO:0000256" key="1">
    <source>
        <dbReference type="ARBA" id="ARBA00006484"/>
    </source>
</evidence>
<comment type="similarity">
    <text evidence="1">Belongs to the short-chain dehydrogenases/reductases (SDR) family.</text>
</comment>
<proteinExistence type="inferred from homology"/>
<gene>
    <name evidence="3" type="ORF">SAMN05216561_101320</name>
</gene>
<evidence type="ECO:0000313" key="4">
    <source>
        <dbReference type="Proteomes" id="UP000198649"/>
    </source>
</evidence>
<dbReference type="EMBL" id="FOQG01000001">
    <property type="protein sequence ID" value="SFH65613.1"/>
    <property type="molecule type" value="Genomic_DNA"/>
</dbReference>
<dbReference type="STRING" id="1005945.SAMN05216561_101320"/>
<dbReference type="RefSeq" id="WP_091109840.1">
    <property type="nucleotide sequence ID" value="NZ_BKAF01000001.1"/>
</dbReference>
<dbReference type="NCBIfam" id="TIGR04504">
    <property type="entry name" value="SDR_subfam_2"/>
    <property type="match status" value="1"/>
</dbReference>
<dbReference type="PANTHER" id="PTHR24321">
    <property type="entry name" value="DEHYDROGENASES, SHORT CHAIN"/>
    <property type="match status" value="1"/>
</dbReference>
<reference evidence="3 4" key="1">
    <citation type="submission" date="2016-10" db="EMBL/GenBank/DDBJ databases">
        <authorList>
            <person name="de Groot N.N."/>
        </authorList>
    </citation>
    <scope>NUCLEOTIDE SEQUENCE [LARGE SCALE GENOMIC DNA]</scope>
    <source>
        <strain evidence="3 4">CGMCC 1.11156</strain>
    </source>
</reference>
<dbReference type="CDD" id="cd05233">
    <property type="entry name" value="SDR_c"/>
    <property type="match status" value="1"/>
</dbReference>
<dbReference type="NCBIfam" id="NF040491">
    <property type="entry name" value="SDR_subfam_4"/>
    <property type="match status" value="1"/>
</dbReference>
<dbReference type="GO" id="GO:0016491">
    <property type="term" value="F:oxidoreductase activity"/>
    <property type="evidence" value="ECO:0007669"/>
    <property type="project" value="UniProtKB-KW"/>
</dbReference>
<dbReference type="Gene3D" id="3.40.50.720">
    <property type="entry name" value="NAD(P)-binding Rossmann-like Domain"/>
    <property type="match status" value="1"/>
</dbReference>
<dbReference type="Pfam" id="PF13561">
    <property type="entry name" value="adh_short_C2"/>
    <property type="match status" value="1"/>
</dbReference>
<dbReference type="AlphaFoldDB" id="A0A1I3BTQ8"/>
<sequence length="260" mass="25942">MSEPRVALVTGAARGIGAATAVLLADQGLRVVALDSCEGDGGRAGYPLATPADLERTGDVLGDRGITLQADVCDPAALRHAVACAVEEWGRLDVAVAAAAVIGGGVPLWQDTSLAAQWEVDVVGVWNTAAAAVPEMLTGPDPAGCRFVAVASAAGTRGLFHLAAYTTVKHAVVGLVRGLAADLVGTGVTAAAVAPGGTRTAMLDATAALYGVTASDLAPAQLLQDLLDPREVAATIAFACSREGRVLNGSVVHADGGFVG</sequence>
<keyword evidence="4" id="KW-1185">Reference proteome</keyword>
<dbReference type="InterPro" id="IPR036291">
    <property type="entry name" value="NAD(P)-bd_dom_sf"/>
</dbReference>
<dbReference type="SUPFAM" id="SSF51735">
    <property type="entry name" value="NAD(P)-binding Rossmann-fold domains"/>
    <property type="match status" value="1"/>
</dbReference>
<evidence type="ECO:0000256" key="2">
    <source>
        <dbReference type="ARBA" id="ARBA00023002"/>
    </source>
</evidence>
<dbReference type="Proteomes" id="UP000198649">
    <property type="component" value="Unassembled WGS sequence"/>
</dbReference>
<protein>
    <submittedName>
        <fullName evidence="3">SDR family mycofactocin-dependent oxidoreductase</fullName>
    </submittedName>
</protein>
<dbReference type="PRINTS" id="PR00081">
    <property type="entry name" value="GDHRDH"/>
</dbReference>
<keyword evidence="2" id="KW-0560">Oxidoreductase</keyword>
<name>A0A1I3BTQ8_9ACTN</name>
<dbReference type="InterPro" id="IPR002347">
    <property type="entry name" value="SDR_fam"/>
</dbReference>
<dbReference type="PANTHER" id="PTHR24321:SF8">
    <property type="entry name" value="ESTRADIOL 17-BETA-DEHYDROGENASE 8-RELATED"/>
    <property type="match status" value="1"/>
</dbReference>
<dbReference type="OrthoDB" id="4535149at2"/>